<accession>A0ABV4X118</accession>
<dbReference type="RefSeq" id="WP_413269607.1">
    <property type="nucleotide sequence ID" value="NZ_JBHFNQ010000052.1"/>
</dbReference>
<dbReference type="Pfam" id="PF11848">
    <property type="entry name" value="DUF3368"/>
    <property type="match status" value="1"/>
</dbReference>
<sequence>MTVVSNTSPITNLAAVGQLNLLQQLFETIIIPQAVYDEMAGLGYSVPGTIEVQTFPWIQTQQVTNRILVTQLQTEIDPGESEAIALALELSAEQLLIDDYLGRIAASRLGLKITGILGILLTSKRQGLILTVKPLMDDLITQAGFRISDRLYTNILQIAGE</sequence>
<proteinExistence type="predicted"/>
<dbReference type="EMBL" id="JBHFNQ010000052">
    <property type="protein sequence ID" value="MFB2876474.1"/>
    <property type="molecule type" value="Genomic_DNA"/>
</dbReference>
<dbReference type="InterPro" id="IPR021799">
    <property type="entry name" value="PIN-like_prokaryotic"/>
</dbReference>
<dbReference type="PANTHER" id="PTHR39550:SF1">
    <property type="entry name" value="SLL0658 PROTEIN"/>
    <property type="match status" value="1"/>
</dbReference>
<dbReference type="PANTHER" id="PTHR39550">
    <property type="entry name" value="SLL0658 PROTEIN"/>
    <property type="match status" value="1"/>
</dbReference>
<comment type="caution">
    <text evidence="1">The sequence shown here is derived from an EMBL/GenBank/DDBJ whole genome shotgun (WGS) entry which is preliminary data.</text>
</comment>
<reference evidence="1 2" key="1">
    <citation type="submission" date="2024-09" db="EMBL/GenBank/DDBJ databases">
        <title>Floridaenema gen nov. (Aerosakkonemataceae, Aerosakkonematales ord. nov., Cyanobacteria) from benthic tropical and subtropical fresh waters, with the description of four new species.</title>
        <authorList>
            <person name="Moretto J.A."/>
            <person name="Berthold D.E."/>
            <person name="Lefler F.W."/>
            <person name="Huang I.-S."/>
            <person name="Laughinghouse H. IV."/>
        </authorList>
    </citation>
    <scope>NUCLEOTIDE SEQUENCE [LARGE SCALE GENOMIC DNA]</scope>
    <source>
        <strain evidence="1 2">BLCC-F46</strain>
    </source>
</reference>
<dbReference type="Proteomes" id="UP001576774">
    <property type="component" value="Unassembled WGS sequence"/>
</dbReference>
<gene>
    <name evidence="1" type="ORF">ACE1CC_06240</name>
</gene>
<organism evidence="1 2">
    <name type="scientific">Floridaenema aerugineum BLCC-F46</name>
    <dbReference type="NCBI Taxonomy" id="3153654"/>
    <lineage>
        <taxon>Bacteria</taxon>
        <taxon>Bacillati</taxon>
        <taxon>Cyanobacteriota</taxon>
        <taxon>Cyanophyceae</taxon>
        <taxon>Oscillatoriophycideae</taxon>
        <taxon>Aerosakkonematales</taxon>
        <taxon>Aerosakkonemataceae</taxon>
        <taxon>Floridanema</taxon>
        <taxon>Floridanema aerugineum</taxon>
    </lineage>
</organism>
<evidence type="ECO:0000313" key="1">
    <source>
        <dbReference type="EMBL" id="MFB2876474.1"/>
    </source>
</evidence>
<name>A0ABV4X118_9CYAN</name>
<keyword evidence="2" id="KW-1185">Reference proteome</keyword>
<protein>
    <submittedName>
        <fullName evidence="1">DUF3368 domain-containing protein</fullName>
    </submittedName>
</protein>
<evidence type="ECO:0000313" key="2">
    <source>
        <dbReference type="Proteomes" id="UP001576774"/>
    </source>
</evidence>